<protein>
    <submittedName>
        <fullName evidence="2 4">Uncharacterized protein</fullName>
    </submittedName>
</protein>
<feature type="region of interest" description="Disordered" evidence="1">
    <location>
        <begin position="59"/>
        <end position="85"/>
    </location>
</feature>
<dbReference type="EMBL" id="UYYF01004977">
    <property type="protein sequence ID" value="VDN07782.1"/>
    <property type="molecule type" value="Genomic_DNA"/>
</dbReference>
<proteinExistence type="predicted"/>
<feature type="region of interest" description="Disordered" evidence="1">
    <location>
        <begin position="168"/>
        <end position="282"/>
    </location>
</feature>
<evidence type="ECO:0000256" key="1">
    <source>
        <dbReference type="SAM" id="MobiDB-lite"/>
    </source>
</evidence>
<dbReference type="OMA" id="HASQPND"/>
<feature type="region of interest" description="Disordered" evidence="1">
    <location>
        <begin position="338"/>
        <end position="378"/>
    </location>
</feature>
<evidence type="ECO:0000313" key="3">
    <source>
        <dbReference type="Proteomes" id="UP000276776"/>
    </source>
</evidence>
<keyword evidence="3" id="KW-1185">Reference proteome</keyword>
<dbReference type="AlphaFoldDB" id="A0A0N5DAC5"/>
<evidence type="ECO:0000313" key="4">
    <source>
        <dbReference type="WBParaSite" id="TCLT_0001011601-mRNA-1"/>
    </source>
</evidence>
<name>A0A0N5DAC5_THECL</name>
<feature type="compositionally biased region" description="Polar residues" evidence="1">
    <location>
        <begin position="173"/>
        <end position="272"/>
    </location>
</feature>
<gene>
    <name evidence="2" type="ORF">TCLT_LOCUS10105</name>
</gene>
<dbReference type="WBParaSite" id="TCLT_0001011601-mRNA-1">
    <property type="protein sequence ID" value="TCLT_0001011601-mRNA-1"/>
    <property type="gene ID" value="TCLT_0001011601"/>
</dbReference>
<reference evidence="4" key="1">
    <citation type="submission" date="2017-02" db="UniProtKB">
        <authorList>
            <consortium name="WormBaseParasite"/>
        </authorList>
    </citation>
    <scope>IDENTIFICATION</scope>
</reference>
<dbReference type="OrthoDB" id="10033661at2759"/>
<evidence type="ECO:0000313" key="2">
    <source>
        <dbReference type="EMBL" id="VDN07782.1"/>
    </source>
</evidence>
<feature type="compositionally biased region" description="Polar residues" evidence="1">
    <location>
        <begin position="360"/>
        <end position="378"/>
    </location>
</feature>
<reference evidence="2 3" key="2">
    <citation type="submission" date="2018-11" db="EMBL/GenBank/DDBJ databases">
        <authorList>
            <consortium name="Pathogen Informatics"/>
        </authorList>
    </citation>
    <scope>NUCLEOTIDE SEQUENCE [LARGE SCALE GENOMIC DNA]</scope>
</reference>
<organism evidence="4">
    <name type="scientific">Thelazia callipaeda</name>
    <name type="common">Oriental eyeworm</name>
    <name type="synonym">Parasitic nematode</name>
    <dbReference type="NCBI Taxonomy" id="103827"/>
    <lineage>
        <taxon>Eukaryota</taxon>
        <taxon>Metazoa</taxon>
        <taxon>Ecdysozoa</taxon>
        <taxon>Nematoda</taxon>
        <taxon>Chromadorea</taxon>
        <taxon>Rhabditida</taxon>
        <taxon>Spirurina</taxon>
        <taxon>Spiruromorpha</taxon>
        <taxon>Thelazioidea</taxon>
        <taxon>Thelaziidae</taxon>
        <taxon>Thelazia</taxon>
    </lineage>
</organism>
<sequence>MNAPKYSTEAKVSADITTAGSTFGTLQRNQGLEYPSNSNRQLPQNRRPFKQPEAYASIHKSRTGQLGTNLNQRRGSKDDGSVNNGFGTGTHAYGTYATFGRPQTRALQNQQLMQQAAVEAAQAAQANRNVGAVYSRAQQNIVSENGSASSMLTVRNSPGAENRLAMRAAGANREQSPYQRTSHLKLSSFNSTAPSIDSRKMNSIQQQPGSITGSIYSSWSQQRHASQPNDWPNSSSCDKTSVASSSHQEQCFTPSSTLTSQGSMCNYSSQRLPTPGSPNPQNVYSSGQFMRSGATATCSLYGNLGDEYGAPHLEGDDRDRTLKAQQQRKPLRPTVATGNTTIRHQIKGCTSGPRQDDSANHSLTSSNESADNTRNNAHGSRIVDSVEFATSIV</sequence>
<dbReference type="Proteomes" id="UP000276776">
    <property type="component" value="Unassembled WGS sequence"/>
</dbReference>
<accession>A0A0N5DAC5</accession>
<feature type="compositionally biased region" description="Polar residues" evidence="1">
    <location>
        <begin position="63"/>
        <end position="73"/>
    </location>
</feature>